<dbReference type="AlphaFoldDB" id="A0AA85KIA9"/>
<feature type="compositionally biased region" description="Low complexity" evidence="1">
    <location>
        <begin position="508"/>
        <end position="522"/>
    </location>
</feature>
<dbReference type="SUPFAM" id="SSF50978">
    <property type="entry name" value="WD40 repeat-like"/>
    <property type="match status" value="1"/>
</dbReference>
<feature type="region of interest" description="Disordered" evidence="1">
    <location>
        <begin position="821"/>
        <end position="887"/>
    </location>
</feature>
<dbReference type="Gene3D" id="2.130.10.10">
    <property type="entry name" value="YVTN repeat-like/Quinoprotein amine dehydrogenase"/>
    <property type="match status" value="1"/>
</dbReference>
<feature type="compositionally biased region" description="Polar residues" evidence="1">
    <location>
        <begin position="863"/>
        <end position="887"/>
    </location>
</feature>
<feature type="compositionally biased region" description="Low complexity" evidence="1">
    <location>
        <begin position="834"/>
        <end position="862"/>
    </location>
</feature>
<dbReference type="GO" id="GO:0000423">
    <property type="term" value="P:mitophagy"/>
    <property type="evidence" value="ECO:0007669"/>
    <property type="project" value="TreeGrafter"/>
</dbReference>
<protein>
    <submittedName>
        <fullName evidence="3">WD_REPEATS_REGION domain-containing protein</fullName>
    </submittedName>
</protein>
<sequence length="1270" mass="139934">MFGSRHSRKTPVEFKSFVDYTNLREIGRIAHHDHQRLSDKITAQRCSKALIADTPVNCRSVYLLRLNASGKLVAAAHGDRSVCIYCVSSGQLLLRCIGHEKSPWTLAFHPVQPYLLASGCLGGNVRLWNLDCLAKIGDAKSEGTAEISSVCVWKHSGAIASLAFHHVHPILVVAWTQEVVFYDWVSGRMLSVWRFVSNHSRVRWVKFAPDGTILYTATANPTSTESPHVHKSPCQTVNNTPTKMEPIKASVKKPLDCSNTSEAVQNTCNGLVPRDALLNYLAKCTDSWFQNLNICPVCSVRLCRWAGTLGPKFPAVTTDINLGMSVAQQAAAVAAASTSANMLSSHVQELLNLRNPNRCSEISERLHRDANPAAVAIIEDMPVHEFLLSRGNYCRFPNVALQNGGICCGGHACDLVITHRDLMRHSLCRPCLSSFWCWASKHVAWWRWSFPTSSEPPLSPVLRDVSGTCGLQPISNAKKSNIVEKSSGVCSVGICIQCQAKMSSQLQSSSSSSESSHEISSLTPVSSDDTVSSHNEKSSKSHHFIPLAALDLLRSRLSNAHEVTPITYVATDLISDYVFSQYIKKLLTVGHYSGISLPRNLWNPAMTTYNDEVNKTICVSSSKRRKLDHPLQNQPVLNHVNNHSSLDSLPECQALDIYSNANSEILECSPSTSTTCELQLPQEAYDLGTYMRDNPDNNWNYPRPAAVYCCSRVSSWVPSLIFPYVQGGASLLRSPRHVNSSSSQLVLRNPVSQCSSTSKSPENETQPTDVCNADYDEAYDRSSMTACCRCGHIVLRTFPVDPHSNLSAAVCEKLVCAENQSNDSANHSGRTDSNDSSSSTNTSSCSLYQSDPSSSHPHSSISTRLTTHCRQSQSSAGKSNSPVHLMEQNGNNSVLNAVNRGITEVITGLFIDMGEYGSASNLQDVTYRICRWELSLCSSAHSIPRECTVSDESCEDLDENDGTKISCLPMPTNVAVSYNNNSLVVPHARLFNDSSICISPDGRLLAAFVIPRETSYSTLQSSSNLLKTILAVYRLQPEHNRGQCLFSRHFAALSPVCLDFSPMGDYLAVGFATTRIPSESYSSVRQSSVNRDLISYGDSTSLESSNSQKPNIKYTLHRQSSVASVFHLGRVKNHKNQHVSRCLRDIQNIKHPTLLEPISSRYIDNSETSVDKLDRWHRLLLSAPSGLSLNTIVWNTNGSILYGTTKGLIVISRGNSSSSVSVLPLECTESHFRSVDECEVSYRRKYFINRTQHIPDSHNNLPISQRHIAI</sequence>
<dbReference type="InterPro" id="IPR052596">
    <property type="entry name" value="AMBRA1_autophagy"/>
</dbReference>
<reference evidence="3" key="2">
    <citation type="submission" date="2023-11" db="UniProtKB">
        <authorList>
            <consortium name="WormBaseParasite"/>
        </authorList>
    </citation>
    <scope>IDENTIFICATION</scope>
</reference>
<evidence type="ECO:0000256" key="1">
    <source>
        <dbReference type="SAM" id="MobiDB-lite"/>
    </source>
</evidence>
<evidence type="ECO:0000313" key="2">
    <source>
        <dbReference type="Proteomes" id="UP000050795"/>
    </source>
</evidence>
<feature type="region of interest" description="Disordered" evidence="1">
    <location>
        <begin position="508"/>
        <end position="538"/>
    </location>
</feature>
<dbReference type="InterPro" id="IPR015943">
    <property type="entry name" value="WD40/YVTN_repeat-like_dom_sf"/>
</dbReference>
<dbReference type="SMART" id="SM00320">
    <property type="entry name" value="WD40"/>
    <property type="match status" value="3"/>
</dbReference>
<keyword evidence="2" id="KW-1185">Reference proteome</keyword>
<evidence type="ECO:0000313" key="3">
    <source>
        <dbReference type="WBParaSite" id="TREG1_89910.1"/>
    </source>
</evidence>
<dbReference type="GO" id="GO:0080008">
    <property type="term" value="C:Cul4-RING E3 ubiquitin ligase complex"/>
    <property type="evidence" value="ECO:0007669"/>
    <property type="project" value="TreeGrafter"/>
</dbReference>
<dbReference type="InterPro" id="IPR036322">
    <property type="entry name" value="WD40_repeat_dom_sf"/>
</dbReference>
<accession>A0AA85KIA9</accession>
<dbReference type="GO" id="GO:1990756">
    <property type="term" value="F:ubiquitin-like ligase-substrate adaptor activity"/>
    <property type="evidence" value="ECO:0007669"/>
    <property type="project" value="TreeGrafter"/>
</dbReference>
<dbReference type="PANTHER" id="PTHR22874:SF1">
    <property type="entry name" value="ACTIVATING MOLECULE IN BECN1-REGULATED AUTOPHAGY PROTEIN 1"/>
    <property type="match status" value="1"/>
</dbReference>
<reference evidence="2" key="1">
    <citation type="submission" date="2022-06" db="EMBL/GenBank/DDBJ databases">
        <authorList>
            <person name="Berger JAMES D."/>
            <person name="Berger JAMES D."/>
        </authorList>
    </citation>
    <scope>NUCLEOTIDE SEQUENCE [LARGE SCALE GENOMIC DNA]</scope>
</reference>
<organism evidence="2 3">
    <name type="scientific">Trichobilharzia regenti</name>
    <name type="common">Nasal bird schistosome</name>
    <dbReference type="NCBI Taxonomy" id="157069"/>
    <lineage>
        <taxon>Eukaryota</taxon>
        <taxon>Metazoa</taxon>
        <taxon>Spiralia</taxon>
        <taxon>Lophotrochozoa</taxon>
        <taxon>Platyhelminthes</taxon>
        <taxon>Trematoda</taxon>
        <taxon>Digenea</taxon>
        <taxon>Strigeidida</taxon>
        <taxon>Schistosomatoidea</taxon>
        <taxon>Schistosomatidae</taxon>
        <taxon>Trichobilharzia</taxon>
    </lineage>
</organism>
<proteinExistence type="predicted"/>
<name>A0AA85KIA9_TRIRE</name>
<dbReference type="InterPro" id="IPR001680">
    <property type="entry name" value="WD40_rpt"/>
</dbReference>
<dbReference type="GO" id="GO:0000045">
    <property type="term" value="P:autophagosome assembly"/>
    <property type="evidence" value="ECO:0007669"/>
    <property type="project" value="TreeGrafter"/>
</dbReference>
<dbReference type="Proteomes" id="UP000050795">
    <property type="component" value="Unassembled WGS sequence"/>
</dbReference>
<dbReference type="Pfam" id="PF00400">
    <property type="entry name" value="WD40"/>
    <property type="match status" value="1"/>
</dbReference>
<dbReference type="WBParaSite" id="TREG1_89910.1">
    <property type="protein sequence ID" value="TREG1_89910.1"/>
    <property type="gene ID" value="TREG1_89910"/>
</dbReference>
<dbReference type="PANTHER" id="PTHR22874">
    <property type="entry name" value="ACTIVATING MOLECULE IN BECN1-REGULATED AUTOPHAGY PROTEIN 1"/>
    <property type="match status" value="1"/>
</dbReference>
<feature type="region of interest" description="Disordered" evidence="1">
    <location>
        <begin position="742"/>
        <end position="769"/>
    </location>
</feature>